<gene>
    <name evidence="18" type="primary">nnrE</name>
    <name evidence="17" type="synonym">nnrD</name>
    <name evidence="22" type="ORF">EF806_02320</name>
</gene>
<dbReference type="NCBIfam" id="TIGR00196">
    <property type="entry name" value="yjeF_cterm"/>
    <property type="match status" value="1"/>
</dbReference>
<comment type="similarity">
    <text evidence="4 19">In the C-terminal section; belongs to the NnrD/CARKD family.</text>
</comment>
<feature type="domain" description="YjeF C-terminal" evidence="20">
    <location>
        <begin position="222"/>
        <end position="518"/>
    </location>
</feature>
<comment type="function">
    <text evidence="17">Catalyzes the dehydration of the S-form of NAD(P)HX at the expense of ADP, which is converted to AMP. Together with NAD(P)HX epimerase, which catalyzes the epimerization of the S- and R-forms, the enzyme allows the repair of both epimers of NAD(P)HX, a damaged form of NAD(P)H that is a result of enzymatic or heat-dependent hydration.</text>
</comment>
<protein>
    <recommendedName>
        <fullName evidence="19">Bifunctional NAD(P)H-hydrate repair enzyme</fullName>
    </recommendedName>
    <alternativeName>
        <fullName evidence="19">Nicotinamide nucleotide repair protein</fullName>
    </alternativeName>
    <domain>
        <recommendedName>
            <fullName evidence="19">ADP-dependent (S)-NAD(P)H-hydrate dehydratase</fullName>
            <ecNumber evidence="19">4.2.1.136</ecNumber>
        </recommendedName>
        <alternativeName>
            <fullName evidence="19">ADP-dependent NAD(P)HX dehydratase</fullName>
        </alternativeName>
    </domain>
    <domain>
        <recommendedName>
            <fullName evidence="19">NAD(P)H-hydrate epimerase</fullName>
            <ecNumber evidence="19">5.1.99.6</ecNumber>
        </recommendedName>
    </domain>
</protein>
<keyword evidence="10 17" id="KW-0520">NAD</keyword>
<evidence type="ECO:0000256" key="9">
    <source>
        <dbReference type="ARBA" id="ARBA00022958"/>
    </source>
</evidence>
<feature type="binding site" evidence="17">
    <location>
        <position position="458"/>
    </location>
    <ligand>
        <name>AMP</name>
        <dbReference type="ChEBI" id="CHEBI:456215"/>
    </ligand>
</feature>
<keyword evidence="13" id="KW-0511">Multifunctional enzyme</keyword>
<name>A0A520KSK4_METT2</name>
<comment type="function">
    <text evidence="14 19">Bifunctional enzyme that catalyzes the epimerization of the S- and R-forms of NAD(P)HX and the dehydration of the S-form of NAD(P)HX at the expense of ADP, which is converted to AMP. This allows the repair of both epimers of NAD(P)HX, a damaged form of NAD(P)H that is a result of enzymatic or heat-dependent hydration.</text>
</comment>
<dbReference type="InterPro" id="IPR029056">
    <property type="entry name" value="Ribokinase-like"/>
</dbReference>
<evidence type="ECO:0000259" key="20">
    <source>
        <dbReference type="PROSITE" id="PS51383"/>
    </source>
</evidence>
<feature type="binding site" evidence="17">
    <location>
        <begin position="425"/>
        <end position="429"/>
    </location>
    <ligand>
        <name>AMP</name>
        <dbReference type="ChEBI" id="CHEBI:456215"/>
    </ligand>
</feature>
<evidence type="ECO:0000256" key="19">
    <source>
        <dbReference type="PIRNR" id="PIRNR017184"/>
    </source>
</evidence>
<dbReference type="HAMAP" id="MF_01965">
    <property type="entry name" value="NADHX_dehydratase"/>
    <property type="match status" value="1"/>
</dbReference>
<dbReference type="PIRSF" id="PIRSF017184">
    <property type="entry name" value="Nnr"/>
    <property type="match status" value="1"/>
</dbReference>
<accession>A0A520KSK4</accession>
<evidence type="ECO:0000259" key="21">
    <source>
        <dbReference type="PROSITE" id="PS51385"/>
    </source>
</evidence>
<feature type="binding site" evidence="18">
    <location>
        <position position="162"/>
    </location>
    <ligand>
        <name>K(+)</name>
        <dbReference type="ChEBI" id="CHEBI:29103"/>
    </ligand>
</feature>
<evidence type="ECO:0000313" key="23">
    <source>
        <dbReference type="Proteomes" id="UP000317158"/>
    </source>
</evidence>
<comment type="caution">
    <text evidence="22">The sequence shown here is derived from an EMBL/GenBank/DDBJ whole genome shotgun (WGS) entry which is preliminary data.</text>
</comment>
<comment type="catalytic activity">
    <reaction evidence="2 18 19">
        <text>(6R)-NADPHX = (6S)-NADPHX</text>
        <dbReference type="Rhea" id="RHEA:32227"/>
        <dbReference type="ChEBI" id="CHEBI:64076"/>
        <dbReference type="ChEBI" id="CHEBI:64077"/>
        <dbReference type="EC" id="5.1.99.6"/>
    </reaction>
</comment>
<evidence type="ECO:0000256" key="15">
    <source>
        <dbReference type="ARBA" id="ARBA00048238"/>
    </source>
</evidence>
<reference evidence="22 23" key="1">
    <citation type="journal article" date="2019" name="Nat. Microbiol.">
        <title>Wide diversity of methane and short-chain alkane metabolisms in uncultured archaea.</title>
        <authorList>
            <person name="Borrel G."/>
            <person name="Adam P.S."/>
            <person name="McKay L.J."/>
            <person name="Chen L.X."/>
            <person name="Sierra-Garcia I.N."/>
            <person name="Sieber C.M."/>
            <person name="Letourneur Q."/>
            <person name="Ghozlane A."/>
            <person name="Andersen G.L."/>
            <person name="Li W.J."/>
            <person name="Hallam S.J."/>
            <person name="Muyzer G."/>
            <person name="de Oliveira V.M."/>
            <person name="Inskeep W.P."/>
            <person name="Banfield J.F."/>
            <person name="Gribaldo S."/>
        </authorList>
    </citation>
    <scope>NUCLEOTIDE SEQUENCE [LARGE SCALE GENOMIC DNA]</scope>
    <source>
        <strain evidence="22">NM1a</strain>
    </source>
</reference>
<feature type="binding site" evidence="18">
    <location>
        <position position="141"/>
    </location>
    <ligand>
        <name>(6S)-NADPHX</name>
        <dbReference type="ChEBI" id="CHEBI:64076"/>
    </ligand>
</feature>
<evidence type="ECO:0000256" key="4">
    <source>
        <dbReference type="ARBA" id="ARBA00009524"/>
    </source>
</evidence>
<feature type="binding site" evidence="17">
    <location>
        <position position="382"/>
    </location>
    <ligand>
        <name>(6S)-NADPHX</name>
        <dbReference type="ChEBI" id="CHEBI:64076"/>
    </ligand>
</feature>
<dbReference type="PANTHER" id="PTHR12592:SF0">
    <property type="entry name" value="ATP-DEPENDENT (S)-NAD(P)H-HYDRATE DEHYDRATASE"/>
    <property type="match status" value="1"/>
</dbReference>
<evidence type="ECO:0000256" key="7">
    <source>
        <dbReference type="ARBA" id="ARBA00022840"/>
    </source>
</evidence>
<comment type="similarity">
    <text evidence="17">Belongs to the NnrD/CARKD family.</text>
</comment>
<dbReference type="GO" id="GO:0052856">
    <property type="term" value="F:NAD(P)HX epimerase activity"/>
    <property type="evidence" value="ECO:0007669"/>
    <property type="project" value="UniProtKB-UniRule"/>
</dbReference>
<feature type="binding site" evidence="18">
    <location>
        <position position="159"/>
    </location>
    <ligand>
        <name>(6S)-NADPHX</name>
        <dbReference type="ChEBI" id="CHEBI:64076"/>
    </ligand>
</feature>
<evidence type="ECO:0000256" key="3">
    <source>
        <dbReference type="ARBA" id="ARBA00006001"/>
    </source>
</evidence>
<dbReference type="InterPro" id="IPR004443">
    <property type="entry name" value="YjeF_N_dom"/>
</dbReference>
<evidence type="ECO:0000256" key="13">
    <source>
        <dbReference type="ARBA" id="ARBA00023268"/>
    </source>
</evidence>
<feature type="binding site" evidence="17">
    <location>
        <position position="331"/>
    </location>
    <ligand>
        <name>(6S)-NADPHX</name>
        <dbReference type="ChEBI" id="CHEBI:64076"/>
    </ligand>
</feature>
<comment type="cofactor">
    <cofactor evidence="17">
        <name>Mg(2+)</name>
        <dbReference type="ChEBI" id="CHEBI:18420"/>
    </cofactor>
</comment>
<feature type="binding site" evidence="17">
    <location>
        <position position="257"/>
    </location>
    <ligand>
        <name>(6S)-NADPHX</name>
        <dbReference type="ChEBI" id="CHEBI:64076"/>
    </ligand>
</feature>
<dbReference type="SUPFAM" id="SSF53613">
    <property type="entry name" value="Ribokinase-like"/>
    <property type="match status" value="1"/>
</dbReference>
<feature type="domain" description="YjeF N-terminal" evidence="21">
    <location>
        <begin position="9"/>
        <end position="216"/>
    </location>
</feature>
<evidence type="ECO:0000256" key="10">
    <source>
        <dbReference type="ARBA" id="ARBA00023027"/>
    </source>
</evidence>
<dbReference type="Gene3D" id="3.40.1190.20">
    <property type="match status" value="1"/>
</dbReference>
<dbReference type="Gene3D" id="3.40.50.10260">
    <property type="entry name" value="YjeF N-terminal domain"/>
    <property type="match status" value="1"/>
</dbReference>
<dbReference type="CDD" id="cd01171">
    <property type="entry name" value="YXKO-related"/>
    <property type="match status" value="1"/>
</dbReference>
<feature type="binding site" evidence="18">
    <location>
        <position position="126"/>
    </location>
    <ligand>
        <name>K(+)</name>
        <dbReference type="ChEBI" id="CHEBI:29103"/>
    </ligand>
</feature>
<comment type="similarity">
    <text evidence="3 19">In the N-terminal section; belongs to the NnrE/AIBP family.</text>
</comment>
<dbReference type="PANTHER" id="PTHR12592">
    <property type="entry name" value="ATP-DEPENDENT (S)-NAD(P)H-HYDRATE DEHYDRATASE FAMILY MEMBER"/>
    <property type="match status" value="1"/>
</dbReference>
<evidence type="ECO:0000313" key="22">
    <source>
        <dbReference type="EMBL" id="RZN64903.1"/>
    </source>
</evidence>
<feature type="binding site" evidence="18">
    <location>
        <begin position="130"/>
        <end position="136"/>
    </location>
    <ligand>
        <name>(6S)-NADPHX</name>
        <dbReference type="ChEBI" id="CHEBI:64076"/>
    </ligand>
</feature>
<evidence type="ECO:0000256" key="14">
    <source>
        <dbReference type="ARBA" id="ARBA00025153"/>
    </source>
</evidence>
<dbReference type="EMBL" id="RXIF01000004">
    <property type="protein sequence ID" value="RZN64903.1"/>
    <property type="molecule type" value="Genomic_DNA"/>
</dbReference>
<dbReference type="PROSITE" id="PS51385">
    <property type="entry name" value="YJEF_N"/>
    <property type="match status" value="1"/>
</dbReference>
<dbReference type="InterPro" id="IPR030677">
    <property type="entry name" value="Nnr"/>
</dbReference>
<organism evidence="22 23">
    <name type="scientific">Methanoliparum thermophilum</name>
    <dbReference type="NCBI Taxonomy" id="2491083"/>
    <lineage>
        <taxon>Archaea</taxon>
        <taxon>Methanobacteriati</taxon>
        <taxon>Methanobacteriota</taxon>
        <taxon>Candidatus Methanoliparia</taxon>
        <taxon>Candidatus Methanoliparales</taxon>
        <taxon>Candidatus Methanoliparaceae</taxon>
        <taxon>Candidatus Methanoliparum</taxon>
    </lineage>
</organism>
<keyword evidence="8 17" id="KW-0521">NADP</keyword>
<comment type="cofactor">
    <cofactor evidence="18 19">
        <name>K(+)</name>
        <dbReference type="ChEBI" id="CHEBI:29103"/>
    </cofactor>
    <text evidence="18 19">Binds 1 potassium ion per subunit.</text>
</comment>
<evidence type="ECO:0000256" key="16">
    <source>
        <dbReference type="ARBA" id="ARBA00049209"/>
    </source>
</evidence>
<evidence type="ECO:0000256" key="2">
    <source>
        <dbReference type="ARBA" id="ARBA00000909"/>
    </source>
</evidence>
<evidence type="ECO:0000256" key="12">
    <source>
        <dbReference type="ARBA" id="ARBA00023239"/>
    </source>
</evidence>
<sequence>MKVCKVEEMRDLDRRATIDYGISQEILMENAGIASYDVIQKELGVKNKKFLVFCGGGNNGGDGFVVARKIRSSGGEIKVYLLTDREKYRDPAKKNLEIISKFSIEIDKAKINSIKDDISNTDAIIDAIFGIGLDRDVEGIYREVIQLINESKKPVFCIDIPSGINGNTGQEMGISVQANYTITFGMPKIGNLLYPGYGKGGKLYLTHISYPYQLQNSGEIKVELPELIPLPKREANTTKFSYGPVLTIAGAKNYYWAPYASAYSVLKAGGGYSFLACPKSLTPYIAVGGREIVFLPQEKETSRKSLSLEAKDNLLDEVEGRVPKMVIIGPGLSIDEETQNLIRELAKEIGKPLLIDGDGITAIAKDPEIVKERKAPTILTPHTGEMARIIKGLRKTEIKSVDIERDRVGFLQQACQELKAIIVLKGSHTLIGYPDQRVLINMSGDTDGQAGMATAGSGDVLNGTIAAMFCQGLDIEEAVQTGVFIHGLSGDLAAKEIGSRGVTASDILNFLPKAVKYYERNFDQISEDYYGKCYLI</sequence>
<dbReference type="Pfam" id="PF01256">
    <property type="entry name" value="Carb_kinase"/>
    <property type="match status" value="1"/>
</dbReference>
<evidence type="ECO:0000256" key="18">
    <source>
        <dbReference type="HAMAP-Rule" id="MF_01966"/>
    </source>
</evidence>
<dbReference type="SUPFAM" id="SSF64153">
    <property type="entry name" value="YjeF N-terminal domain-like"/>
    <property type="match status" value="1"/>
</dbReference>
<comment type="catalytic activity">
    <reaction evidence="15 17 19">
        <text>(6S)-NADHX + ADP = AMP + phosphate + NADH + H(+)</text>
        <dbReference type="Rhea" id="RHEA:32223"/>
        <dbReference type="ChEBI" id="CHEBI:15378"/>
        <dbReference type="ChEBI" id="CHEBI:43474"/>
        <dbReference type="ChEBI" id="CHEBI:57945"/>
        <dbReference type="ChEBI" id="CHEBI:64074"/>
        <dbReference type="ChEBI" id="CHEBI:456215"/>
        <dbReference type="ChEBI" id="CHEBI:456216"/>
        <dbReference type="EC" id="4.2.1.136"/>
    </reaction>
</comment>
<evidence type="ECO:0000256" key="6">
    <source>
        <dbReference type="ARBA" id="ARBA00022741"/>
    </source>
</evidence>
<dbReference type="HAMAP" id="MF_01966">
    <property type="entry name" value="NADHX_epimerase"/>
    <property type="match status" value="1"/>
</dbReference>
<dbReference type="GO" id="GO:0110051">
    <property type="term" value="P:metabolite repair"/>
    <property type="evidence" value="ECO:0007669"/>
    <property type="project" value="TreeGrafter"/>
</dbReference>
<dbReference type="AlphaFoldDB" id="A0A520KSK4"/>
<feature type="binding site" evidence="17">
    <location>
        <position position="459"/>
    </location>
    <ligand>
        <name>(6S)-NADPHX</name>
        <dbReference type="ChEBI" id="CHEBI:64076"/>
    </ligand>
</feature>
<dbReference type="GO" id="GO:0046872">
    <property type="term" value="F:metal ion binding"/>
    <property type="evidence" value="ECO:0007669"/>
    <property type="project" value="UniProtKB-UniRule"/>
</dbReference>
<dbReference type="EC" id="4.2.1.136" evidence="19"/>
<dbReference type="InterPro" id="IPR000631">
    <property type="entry name" value="CARKD"/>
</dbReference>
<evidence type="ECO:0000256" key="1">
    <source>
        <dbReference type="ARBA" id="ARBA00000013"/>
    </source>
</evidence>
<dbReference type="PROSITE" id="PS51383">
    <property type="entry name" value="YJEF_C_3"/>
    <property type="match status" value="1"/>
</dbReference>
<keyword evidence="12 17" id="KW-0456">Lyase</keyword>
<dbReference type="Pfam" id="PF03853">
    <property type="entry name" value="YjeF_N"/>
    <property type="match status" value="1"/>
</dbReference>
<evidence type="ECO:0000256" key="8">
    <source>
        <dbReference type="ARBA" id="ARBA00022857"/>
    </source>
</evidence>
<keyword evidence="9 18" id="KW-0630">Potassium</keyword>
<comment type="catalytic activity">
    <reaction evidence="16 17 19">
        <text>(6S)-NADPHX + ADP = AMP + phosphate + NADPH + H(+)</text>
        <dbReference type="Rhea" id="RHEA:32235"/>
        <dbReference type="ChEBI" id="CHEBI:15378"/>
        <dbReference type="ChEBI" id="CHEBI:43474"/>
        <dbReference type="ChEBI" id="CHEBI:57783"/>
        <dbReference type="ChEBI" id="CHEBI:64076"/>
        <dbReference type="ChEBI" id="CHEBI:456215"/>
        <dbReference type="ChEBI" id="CHEBI:456216"/>
        <dbReference type="EC" id="4.2.1.136"/>
    </reaction>
</comment>
<feature type="binding site" evidence="18">
    <location>
        <begin position="58"/>
        <end position="62"/>
    </location>
    <ligand>
        <name>(6S)-NADPHX</name>
        <dbReference type="ChEBI" id="CHEBI:64076"/>
    </ligand>
</feature>
<dbReference type="NCBIfam" id="TIGR00197">
    <property type="entry name" value="yjeF_nterm"/>
    <property type="match status" value="1"/>
</dbReference>
<dbReference type="GO" id="GO:0052855">
    <property type="term" value="F:ADP-dependent NAD(P)H-hydrate dehydratase activity"/>
    <property type="evidence" value="ECO:0007669"/>
    <property type="project" value="UniProtKB-UniRule"/>
</dbReference>
<comment type="catalytic activity">
    <reaction evidence="1 18 19">
        <text>(6R)-NADHX = (6S)-NADHX</text>
        <dbReference type="Rhea" id="RHEA:32215"/>
        <dbReference type="ChEBI" id="CHEBI:64074"/>
        <dbReference type="ChEBI" id="CHEBI:64075"/>
        <dbReference type="EC" id="5.1.99.6"/>
    </reaction>
</comment>
<keyword evidence="5 18" id="KW-0479">Metal-binding</keyword>
<evidence type="ECO:0000256" key="5">
    <source>
        <dbReference type="ARBA" id="ARBA00022723"/>
    </source>
</evidence>
<keyword evidence="7 17" id="KW-0067">ATP-binding</keyword>
<comment type="function">
    <text evidence="18">Catalyzes the epimerization of the S- and R-forms of NAD(P)HX, a damaged form of NAD(P)H that is a result of enzymatic or heat-dependent hydration. This is a prerequisite for the S-specific NAD(P)H-hydrate dehydratase to allow the repair of both epimers of NAD(P)HX.</text>
</comment>
<evidence type="ECO:0000256" key="11">
    <source>
        <dbReference type="ARBA" id="ARBA00023235"/>
    </source>
</evidence>
<comment type="subunit">
    <text evidence="17">Homotetramer.</text>
</comment>
<dbReference type="Proteomes" id="UP000317158">
    <property type="component" value="Unassembled WGS sequence"/>
</dbReference>
<evidence type="ECO:0000256" key="17">
    <source>
        <dbReference type="HAMAP-Rule" id="MF_01965"/>
    </source>
</evidence>
<keyword evidence="6 17" id="KW-0547">Nucleotide-binding</keyword>
<keyword evidence="11 18" id="KW-0413">Isomerase</keyword>
<dbReference type="EC" id="5.1.99.6" evidence="19"/>
<dbReference type="GO" id="GO:0046496">
    <property type="term" value="P:nicotinamide nucleotide metabolic process"/>
    <property type="evidence" value="ECO:0007669"/>
    <property type="project" value="UniProtKB-UniRule"/>
</dbReference>
<dbReference type="InterPro" id="IPR036652">
    <property type="entry name" value="YjeF_N_dom_sf"/>
</dbReference>
<proteinExistence type="inferred from homology"/>
<feature type="binding site" evidence="18">
    <location>
        <position position="59"/>
    </location>
    <ligand>
        <name>K(+)</name>
        <dbReference type="ChEBI" id="CHEBI:29103"/>
    </ligand>
</feature>
<comment type="similarity">
    <text evidence="18">Belongs to the NnrE/AIBP family.</text>
</comment>
<dbReference type="GO" id="GO:0005524">
    <property type="term" value="F:ATP binding"/>
    <property type="evidence" value="ECO:0007669"/>
    <property type="project" value="UniProtKB-UniRule"/>
</dbReference>